<dbReference type="EMBL" id="FQTU01000004">
    <property type="protein sequence ID" value="SHE60861.1"/>
    <property type="molecule type" value="Genomic_DNA"/>
</dbReference>
<proteinExistence type="predicted"/>
<dbReference type="NCBIfam" id="TIGR00254">
    <property type="entry name" value="GGDEF"/>
    <property type="match status" value="1"/>
</dbReference>
<evidence type="ECO:0000256" key="1">
    <source>
        <dbReference type="SAM" id="Phobius"/>
    </source>
</evidence>
<dbReference type="InterPro" id="IPR000160">
    <property type="entry name" value="GGDEF_dom"/>
</dbReference>
<dbReference type="SMART" id="SM00267">
    <property type="entry name" value="GGDEF"/>
    <property type="match status" value="1"/>
</dbReference>
<name>A0A1M4UVR0_9FIRM</name>
<dbReference type="CDD" id="cd01949">
    <property type="entry name" value="GGDEF"/>
    <property type="match status" value="1"/>
</dbReference>
<dbReference type="Gene3D" id="3.30.70.270">
    <property type="match status" value="1"/>
</dbReference>
<evidence type="ECO:0000313" key="3">
    <source>
        <dbReference type="EMBL" id="SHE60861.1"/>
    </source>
</evidence>
<dbReference type="InterPro" id="IPR052163">
    <property type="entry name" value="DGC-Regulatory_Protein"/>
</dbReference>
<evidence type="ECO:0000313" key="4">
    <source>
        <dbReference type="Proteomes" id="UP000184251"/>
    </source>
</evidence>
<dbReference type="InterPro" id="IPR029787">
    <property type="entry name" value="Nucleotide_cyclase"/>
</dbReference>
<keyword evidence="4" id="KW-1185">Reference proteome</keyword>
<dbReference type="PANTHER" id="PTHR46663">
    <property type="entry name" value="DIGUANYLATE CYCLASE DGCT-RELATED"/>
    <property type="match status" value="1"/>
</dbReference>
<dbReference type="STRING" id="1120975.SAMN02746064_00839"/>
<feature type="transmembrane region" description="Helical" evidence="1">
    <location>
        <begin position="70"/>
        <end position="88"/>
    </location>
</feature>
<keyword evidence="1" id="KW-1133">Transmembrane helix</keyword>
<keyword evidence="1" id="KW-0472">Membrane</keyword>
<feature type="transmembrane region" description="Helical" evidence="1">
    <location>
        <begin position="244"/>
        <end position="263"/>
    </location>
</feature>
<feature type="transmembrane region" description="Helical" evidence="1">
    <location>
        <begin position="40"/>
        <end position="58"/>
    </location>
</feature>
<dbReference type="InterPro" id="IPR033425">
    <property type="entry name" value="MASE3"/>
</dbReference>
<keyword evidence="1" id="KW-0812">Transmembrane</keyword>
<feature type="transmembrane region" description="Helical" evidence="1">
    <location>
        <begin position="142"/>
        <end position="162"/>
    </location>
</feature>
<dbReference type="RefSeq" id="WP_073269829.1">
    <property type="nucleotide sequence ID" value="NZ_FQTU01000004.1"/>
</dbReference>
<feature type="transmembrane region" description="Helical" evidence="1">
    <location>
        <begin position="7"/>
        <end position="25"/>
    </location>
</feature>
<evidence type="ECO:0000259" key="2">
    <source>
        <dbReference type="PROSITE" id="PS50887"/>
    </source>
</evidence>
<dbReference type="Proteomes" id="UP000184251">
    <property type="component" value="Unassembled WGS sequence"/>
</dbReference>
<dbReference type="InterPro" id="IPR043128">
    <property type="entry name" value="Rev_trsase/Diguanyl_cyclase"/>
</dbReference>
<organism evidence="3 4">
    <name type="scientific">Alkalibacter saccharofermentans DSM 14828</name>
    <dbReference type="NCBI Taxonomy" id="1120975"/>
    <lineage>
        <taxon>Bacteria</taxon>
        <taxon>Bacillati</taxon>
        <taxon>Bacillota</taxon>
        <taxon>Clostridia</taxon>
        <taxon>Eubacteriales</taxon>
        <taxon>Eubacteriaceae</taxon>
        <taxon>Alkalibacter</taxon>
    </lineage>
</organism>
<dbReference type="SUPFAM" id="SSF55073">
    <property type="entry name" value="Nucleotide cyclase"/>
    <property type="match status" value="1"/>
</dbReference>
<dbReference type="PANTHER" id="PTHR46663:SF2">
    <property type="entry name" value="GGDEF DOMAIN-CONTAINING PROTEIN"/>
    <property type="match status" value="1"/>
</dbReference>
<dbReference type="Pfam" id="PF00990">
    <property type="entry name" value="GGDEF"/>
    <property type="match status" value="1"/>
</dbReference>
<feature type="transmembrane region" description="Helical" evidence="1">
    <location>
        <begin position="211"/>
        <end position="232"/>
    </location>
</feature>
<dbReference type="OrthoDB" id="9805474at2"/>
<dbReference type="PROSITE" id="PS50887">
    <property type="entry name" value="GGDEF"/>
    <property type="match status" value="1"/>
</dbReference>
<dbReference type="Pfam" id="PF17159">
    <property type="entry name" value="MASE3"/>
    <property type="match status" value="1"/>
</dbReference>
<dbReference type="AlphaFoldDB" id="A0A1M4UVR0"/>
<sequence length="468" mass="53917">MLTKKRISIISLLIIVLPAFIYLYLNNFRTELIINGDLHFYYVIFSSAIAILVGLASYLEYKKNKVEKIFYISIGFIGVGVFYTFHALVTPNMTFGQFFEFPDMISNISAFVLFGDLSRFWLALMMFVPDNMFEQRYQIKKYFNGYVLLILFIILSGSVYFGLLTPEIFPVFKNDDLTDTNLAIITKVATLLFLGINSLKYYYSYKAKQNITILSFIIGLCLIMETVIIFMISKPWSSNWWLAHNLFLMSYIVIGLGVLYSYFDKQKYEYFDVLGQINRYTKLLEEKNIKLNQLANYDALTGLSNRSHFITTTEEYIKKASIENTTFALMFIDLDHFKTINDKYGHQVGDELLKIISKKIISIIKSNDMAARIGGDEFLLLLKNVSRIEIDAISKRILERLTEPMVIDGNTCRVGASIGISIFPDNGNTIDELISKSDEAMYRVKKEGRNNYMILSQQKKNPNPGHQI</sequence>
<gene>
    <name evidence="3" type="ORF">SAMN02746064_00839</name>
</gene>
<reference evidence="3 4" key="1">
    <citation type="submission" date="2016-11" db="EMBL/GenBank/DDBJ databases">
        <authorList>
            <person name="Jaros S."/>
            <person name="Januszkiewicz K."/>
            <person name="Wedrychowicz H."/>
        </authorList>
    </citation>
    <scope>NUCLEOTIDE SEQUENCE [LARGE SCALE GENOMIC DNA]</scope>
    <source>
        <strain evidence="3 4">DSM 14828</strain>
    </source>
</reference>
<accession>A0A1M4UVR0</accession>
<feature type="transmembrane region" description="Helical" evidence="1">
    <location>
        <begin position="182"/>
        <end position="199"/>
    </location>
</feature>
<feature type="domain" description="GGDEF" evidence="2">
    <location>
        <begin position="325"/>
        <end position="457"/>
    </location>
</feature>
<dbReference type="FunFam" id="3.30.70.270:FF:000001">
    <property type="entry name" value="Diguanylate cyclase domain protein"/>
    <property type="match status" value="1"/>
</dbReference>
<protein>
    <submittedName>
        <fullName evidence="3">Diguanylate cyclase (GGDEF) domain-containing protein</fullName>
    </submittedName>
</protein>
<feature type="transmembrane region" description="Helical" evidence="1">
    <location>
        <begin position="108"/>
        <end position="130"/>
    </location>
</feature>